<protein>
    <recommendedName>
        <fullName evidence="4">Secreted protein</fullName>
    </recommendedName>
</protein>
<dbReference type="Gramene" id="TuG1812G0600002818.01.T01">
    <property type="protein sequence ID" value="TuG1812G0600002818.01.T01.cds267751"/>
    <property type="gene ID" value="TuG1812G0600002818.01"/>
</dbReference>
<feature type="chain" id="PRO_5035940220" description="Secreted protein" evidence="1">
    <location>
        <begin position="23"/>
        <end position="175"/>
    </location>
</feature>
<keyword evidence="1" id="KW-0732">Signal</keyword>
<dbReference type="Proteomes" id="UP000015106">
    <property type="component" value="Chromosome 6"/>
</dbReference>
<feature type="signal peptide" evidence="1">
    <location>
        <begin position="1"/>
        <end position="22"/>
    </location>
</feature>
<reference evidence="2" key="3">
    <citation type="submission" date="2022-06" db="UniProtKB">
        <authorList>
            <consortium name="EnsemblPlants"/>
        </authorList>
    </citation>
    <scope>IDENTIFICATION</scope>
</reference>
<sequence>MILPSRPFFSFASGLLTSSAVGAGACTGAGAACVTGAGAACVTGTAAASSGFLWPPGSFSLIFSKKPFFSSSGTAGVASVFTSPSIFSTTTSVSWWVCTDAGAAGAGRPVTCSPSVSLWPGSFSWSFSLRPFFFFLLITSPLSSITSSSSSSLDCTDDHSRGQKSQQPCHILIIS</sequence>
<dbReference type="AlphaFoldDB" id="A0A8R7UTJ1"/>
<organism evidence="2 3">
    <name type="scientific">Triticum urartu</name>
    <name type="common">Red wild einkorn</name>
    <name type="synonym">Crithodium urartu</name>
    <dbReference type="NCBI Taxonomy" id="4572"/>
    <lineage>
        <taxon>Eukaryota</taxon>
        <taxon>Viridiplantae</taxon>
        <taxon>Streptophyta</taxon>
        <taxon>Embryophyta</taxon>
        <taxon>Tracheophyta</taxon>
        <taxon>Spermatophyta</taxon>
        <taxon>Magnoliopsida</taxon>
        <taxon>Liliopsida</taxon>
        <taxon>Poales</taxon>
        <taxon>Poaceae</taxon>
        <taxon>BOP clade</taxon>
        <taxon>Pooideae</taxon>
        <taxon>Triticodae</taxon>
        <taxon>Triticeae</taxon>
        <taxon>Triticinae</taxon>
        <taxon>Triticum</taxon>
    </lineage>
</organism>
<reference evidence="3" key="1">
    <citation type="journal article" date="2013" name="Nature">
        <title>Draft genome of the wheat A-genome progenitor Triticum urartu.</title>
        <authorList>
            <person name="Ling H.Q."/>
            <person name="Zhao S."/>
            <person name="Liu D."/>
            <person name="Wang J."/>
            <person name="Sun H."/>
            <person name="Zhang C."/>
            <person name="Fan H."/>
            <person name="Li D."/>
            <person name="Dong L."/>
            <person name="Tao Y."/>
            <person name="Gao C."/>
            <person name="Wu H."/>
            <person name="Li Y."/>
            <person name="Cui Y."/>
            <person name="Guo X."/>
            <person name="Zheng S."/>
            <person name="Wang B."/>
            <person name="Yu K."/>
            <person name="Liang Q."/>
            <person name="Yang W."/>
            <person name="Lou X."/>
            <person name="Chen J."/>
            <person name="Feng M."/>
            <person name="Jian J."/>
            <person name="Zhang X."/>
            <person name="Luo G."/>
            <person name="Jiang Y."/>
            <person name="Liu J."/>
            <person name="Wang Z."/>
            <person name="Sha Y."/>
            <person name="Zhang B."/>
            <person name="Wu H."/>
            <person name="Tang D."/>
            <person name="Shen Q."/>
            <person name="Xue P."/>
            <person name="Zou S."/>
            <person name="Wang X."/>
            <person name="Liu X."/>
            <person name="Wang F."/>
            <person name="Yang Y."/>
            <person name="An X."/>
            <person name="Dong Z."/>
            <person name="Zhang K."/>
            <person name="Zhang X."/>
            <person name="Luo M.C."/>
            <person name="Dvorak J."/>
            <person name="Tong Y."/>
            <person name="Wang J."/>
            <person name="Yang H."/>
            <person name="Li Z."/>
            <person name="Wang D."/>
            <person name="Zhang A."/>
            <person name="Wang J."/>
        </authorList>
    </citation>
    <scope>NUCLEOTIDE SEQUENCE</scope>
    <source>
        <strain evidence="3">cv. G1812</strain>
    </source>
</reference>
<accession>A0A8R7UTJ1</accession>
<dbReference type="PROSITE" id="PS51257">
    <property type="entry name" value="PROKAR_LIPOPROTEIN"/>
    <property type="match status" value="1"/>
</dbReference>
<evidence type="ECO:0000256" key="1">
    <source>
        <dbReference type="SAM" id="SignalP"/>
    </source>
</evidence>
<evidence type="ECO:0008006" key="4">
    <source>
        <dbReference type="Google" id="ProtNLM"/>
    </source>
</evidence>
<keyword evidence="3" id="KW-1185">Reference proteome</keyword>
<dbReference type="EnsemblPlants" id="TuG1812G0600002818.01.T01">
    <property type="protein sequence ID" value="TuG1812G0600002818.01.T01.cds267751"/>
    <property type="gene ID" value="TuG1812G0600002818.01"/>
</dbReference>
<evidence type="ECO:0000313" key="3">
    <source>
        <dbReference type="Proteomes" id="UP000015106"/>
    </source>
</evidence>
<reference evidence="2" key="2">
    <citation type="submission" date="2018-03" db="EMBL/GenBank/DDBJ databases">
        <title>The Triticum urartu genome reveals the dynamic nature of wheat genome evolution.</title>
        <authorList>
            <person name="Ling H."/>
            <person name="Ma B."/>
            <person name="Shi X."/>
            <person name="Liu H."/>
            <person name="Dong L."/>
            <person name="Sun H."/>
            <person name="Cao Y."/>
            <person name="Gao Q."/>
            <person name="Zheng S."/>
            <person name="Li Y."/>
            <person name="Yu Y."/>
            <person name="Du H."/>
            <person name="Qi M."/>
            <person name="Li Y."/>
            <person name="Yu H."/>
            <person name="Cui Y."/>
            <person name="Wang N."/>
            <person name="Chen C."/>
            <person name="Wu H."/>
            <person name="Zhao Y."/>
            <person name="Zhang J."/>
            <person name="Li Y."/>
            <person name="Zhou W."/>
            <person name="Zhang B."/>
            <person name="Hu W."/>
            <person name="Eijk M."/>
            <person name="Tang J."/>
            <person name="Witsenboer H."/>
            <person name="Zhao S."/>
            <person name="Li Z."/>
            <person name="Zhang A."/>
            <person name="Wang D."/>
            <person name="Liang C."/>
        </authorList>
    </citation>
    <scope>NUCLEOTIDE SEQUENCE [LARGE SCALE GENOMIC DNA]</scope>
    <source>
        <strain evidence="2">cv. G1812</strain>
    </source>
</reference>
<evidence type="ECO:0000313" key="2">
    <source>
        <dbReference type="EnsemblPlants" id="TuG1812G0600002818.01.T01.cds267751"/>
    </source>
</evidence>
<proteinExistence type="predicted"/>
<name>A0A8R7UTJ1_TRIUA</name>